<gene>
    <name evidence="3" type="ORF">AFUS01_LOCUS46321</name>
</gene>
<proteinExistence type="predicted"/>
<sequence length="353" mass="39749">MRWAGSVIIILMVALASAEEALQAEKTNEEKGFQGPIRSWHVPPGLKSDLNLSPSDLKVFSGHALHMFRSKCPQVNGEKMFAFQKYLSKLLADGVEDTQGKHSQSERFDALLQDLITCSKTVEHLPSSGEILKAKENPFIVFLEGLNPLVRNMEQKGKPTRATLVLLETMAKERKIKENKQAGDASHPPTAAPEKHVPKKKTSNFTKWWRDTVAEIRSFFTQTLPKTLAGRKRRSTEEFLVDVPSQFPTKPLPLPRQSGQGLQTFADQTCRIFCSKCSSHNQMRTLQYSLRELLDYLMQDKNAVLALESILDEEFLASMAKCGPQPLSFFDFLRLKKTAHENPENLGQVLAEP</sequence>
<dbReference type="EMBL" id="CAJVCH010571308">
    <property type="protein sequence ID" value="CAG7837171.1"/>
    <property type="molecule type" value="Genomic_DNA"/>
</dbReference>
<feature type="region of interest" description="Disordered" evidence="1">
    <location>
        <begin position="177"/>
        <end position="201"/>
    </location>
</feature>
<keyword evidence="4" id="KW-1185">Reference proteome</keyword>
<evidence type="ECO:0000256" key="2">
    <source>
        <dbReference type="SAM" id="SignalP"/>
    </source>
</evidence>
<comment type="caution">
    <text evidence="3">The sequence shown here is derived from an EMBL/GenBank/DDBJ whole genome shotgun (WGS) entry which is preliminary data.</text>
</comment>
<dbReference type="Proteomes" id="UP000708208">
    <property type="component" value="Unassembled WGS sequence"/>
</dbReference>
<evidence type="ECO:0000313" key="3">
    <source>
        <dbReference type="EMBL" id="CAG7837171.1"/>
    </source>
</evidence>
<protein>
    <submittedName>
        <fullName evidence="3">Uncharacterized protein</fullName>
    </submittedName>
</protein>
<accession>A0A8J2MCU6</accession>
<dbReference type="AlphaFoldDB" id="A0A8J2MCU6"/>
<feature type="chain" id="PRO_5035304214" evidence="2">
    <location>
        <begin position="19"/>
        <end position="353"/>
    </location>
</feature>
<keyword evidence="2" id="KW-0732">Signal</keyword>
<evidence type="ECO:0000256" key="1">
    <source>
        <dbReference type="SAM" id="MobiDB-lite"/>
    </source>
</evidence>
<name>A0A8J2MCU6_9HEXA</name>
<evidence type="ECO:0000313" key="4">
    <source>
        <dbReference type="Proteomes" id="UP000708208"/>
    </source>
</evidence>
<dbReference type="OrthoDB" id="10666404at2759"/>
<feature type="signal peptide" evidence="2">
    <location>
        <begin position="1"/>
        <end position="18"/>
    </location>
</feature>
<reference evidence="3" key="1">
    <citation type="submission" date="2021-06" db="EMBL/GenBank/DDBJ databases">
        <authorList>
            <person name="Hodson N. C."/>
            <person name="Mongue J. A."/>
            <person name="Jaron S. K."/>
        </authorList>
    </citation>
    <scope>NUCLEOTIDE SEQUENCE</scope>
</reference>
<organism evidence="3 4">
    <name type="scientific">Allacma fusca</name>
    <dbReference type="NCBI Taxonomy" id="39272"/>
    <lineage>
        <taxon>Eukaryota</taxon>
        <taxon>Metazoa</taxon>
        <taxon>Ecdysozoa</taxon>
        <taxon>Arthropoda</taxon>
        <taxon>Hexapoda</taxon>
        <taxon>Collembola</taxon>
        <taxon>Symphypleona</taxon>
        <taxon>Sminthuridae</taxon>
        <taxon>Allacma</taxon>
    </lineage>
</organism>